<gene>
    <name evidence="1" type="ORF">RF11_12775</name>
</gene>
<protein>
    <submittedName>
        <fullName evidence="1">Uncharacterized protein</fullName>
    </submittedName>
</protein>
<organism evidence="1 2">
    <name type="scientific">Thelohanellus kitauei</name>
    <name type="common">Myxosporean</name>
    <dbReference type="NCBI Taxonomy" id="669202"/>
    <lineage>
        <taxon>Eukaryota</taxon>
        <taxon>Metazoa</taxon>
        <taxon>Cnidaria</taxon>
        <taxon>Myxozoa</taxon>
        <taxon>Myxosporea</taxon>
        <taxon>Bivalvulida</taxon>
        <taxon>Platysporina</taxon>
        <taxon>Myxobolidae</taxon>
        <taxon>Thelohanellus</taxon>
    </lineage>
</organism>
<dbReference type="Proteomes" id="UP000031668">
    <property type="component" value="Unassembled WGS sequence"/>
</dbReference>
<keyword evidence="2" id="KW-1185">Reference proteome</keyword>
<dbReference type="AlphaFoldDB" id="A0A0C2MI76"/>
<sequence length="154" mass="17900">MTVMMKFEDINNPSNKWNRSETFHLQYFGKVCNKTFDISYGKLKNTIINFWVSLDIGYPKQELAMFKFVLNGSTKDHVQLIPDTHGIISLFIHFKKESEEPFVFEIRISNVFAGLTLSNQYEVSDEGISTEGFSNDFIINNFNWFSQVKSSRNS</sequence>
<dbReference type="EMBL" id="JWZT01005339">
    <property type="protein sequence ID" value="KII61361.1"/>
    <property type="molecule type" value="Genomic_DNA"/>
</dbReference>
<name>A0A0C2MI76_THEKT</name>
<reference evidence="1 2" key="1">
    <citation type="journal article" date="2014" name="Genome Biol. Evol.">
        <title>The genome of the myxosporean Thelohanellus kitauei shows adaptations to nutrient acquisition within its fish host.</title>
        <authorList>
            <person name="Yang Y."/>
            <person name="Xiong J."/>
            <person name="Zhou Z."/>
            <person name="Huo F."/>
            <person name="Miao W."/>
            <person name="Ran C."/>
            <person name="Liu Y."/>
            <person name="Zhang J."/>
            <person name="Feng J."/>
            <person name="Wang M."/>
            <person name="Wang M."/>
            <person name="Wang L."/>
            <person name="Yao B."/>
        </authorList>
    </citation>
    <scope>NUCLEOTIDE SEQUENCE [LARGE SCALE GENOMIC DNA]</scope>
    <source>
        <strain evidence="1">Wuqing</strain>
    </source>
</reference>
<accession>A0A0C2MI76</accession>
<evidence type="ECO:0000313" key="2">
    <source>
        <dbReference type="Proteomes" id="UP000031668"/>
    </source>
</evidence>
<comment type="caution">
    <text evidence="1">The sequence shown here is derived from an EMBL/GenBank/DDBJ whole genome shotgun (WGS) entry which is preliminary data.</text>
</comment>
<evidence type="ECO:0000313" key="1">
    <source>
        <dbReference type="EMBL" id="KII61361.1"/>
    </source>
</evidence>
<proteinExistence type="predicted"/>